<dbReference type="Proteomes" id="UP000823521">
    <property type="component" value="Unassembled WGS sequence"/>
</dbReference>
<sequence length="202" mass="20851">MRLTRLATGRNVLLSALAFVGVFAVMTVAVTAFYDATGAGILNLNGARNAAAPRGGYTPDVAYTWLTAYGADGRINHLLILLLDVPLILSAVAFTALGLRYAAVRLGAPARLRAAFTVVAVAGGVLNAVEDAGVATLLLSYPRRLDGLASTVGTVGALKSGAYSLALLCTVVALSASAVWRRRQGTTAPTGDVEGRERVHAE</sequence>
<proteinExistence type="predicted"/>
<keyword evidence="1" id="KW-1133">Transmembrane helix</keyword>
<accession>A0ABS3VNP3</accession>
<keyword evidence="1" id="KW-0472">Membrane</keyword>
<dbReference type="RefSeq" id="WP_208812856.1">
    <property type="nucleotide sequence ID" value="NZ_WVUH01000054.1"/>
</dbReference>
<evidence type="ECO:0000313" key="3">
    <source>
        <dbReference type="Proteomes" id="UP000823521"/>
    </source>
</evidence>
<gene>
    <name evidence="2" type="ORF">GSF22_09130</name>
</gene>
<protein>
    <submittedName>
        <fullName evidence="2">Uncharacterized protein</fullName>
    </submittedName>
</protein>
<feature type="transmembrane region" description="Helical" evidence="1">
    <location>
        <begin position="78"/>
        <end position="102"/>
    </location>
</feature>
<dbReference type="EMBL" id="WVUH01000054">
    <property type="protein sequence ID" value="MBO4206168.1"/>
    <property type="molecule type" value="Genomic_DNA"/>
</dbReference>
<feature type="transmembrane region" description="Helical" evidence="1">
    <location>
        <begin position="12"/>
        <end position="34"/>
    </location>
</feature>
<organism evidence="2 3">
    <name type="scientific">Micromonospora echinofusca</name>
    <dbReference type="NCBI Taxonomy" id="47858"/>
    <lineage>
        <taxon>Bacteria</taxon>
        <taxon>Bacillati</taxon>
        <taxon>Actinomycetota</taxon>
        <taxon>Actinomycetes</taxon>
        <taxon>Micromonosporales</taxon>
        <taxon>Micromonosporaceae</taxon>
        <taxon>Micromonospora</taxon>
    </lineage>
</organism>
<feature type="transmembrane region" description="Helical" evidence="1">
    <location>
        <begin position="114"/>
        <end position="141"/>
    </location>
</feature>
<name>A0ABS3VNP3_MICEH</name>
<keyword evidence="3" id="KW-1185">Reference proteome</keyword>
<evidence type="ECO:0000313" key="2">
    <source>
        <dbReference type="EMBL" id="MBO4206168.1"/>
    </source>
</evidence>
<reference evidence="2 3" key="1">
    <citation type="submission" date="2019-12" db="EMBL/GenBank/DDBJ databases">
        <title>Whole genome sequencing of endophytic Actinobacterium Micromonospora sp. MPMI6T.</title>
        <authorList>
            <person name="Evv R."/>
            <person name="Podile A.R."/>
        </authorList>
    </citation>
    <scope>NUCLEOTIDE SEQUENCE [LARGE SCALE GENOMIC DNA]</scope>
    <source>
        <strain evidence="2 3">MPMI6</strain>
    </source>
</reference>
<feature type="transmembrane region" description="Helical" evidence="1">
    <location>
        <begin position="161"/>
        <end position="180"/>
    </location>
</feature>
<keyword evidence="1" id="KW-0812">Transmembrane</keyword>
<evidence type="ECO:0000256" key="1">
    <source>
        <dbReference type="SAM" id="Phobius"/>
    </source>
</evidence>
<comment type="caution">
    <text evidence="2">The sequence shown here is derived from an EMBL/GenBank/DDBJ whole genome shotgun (WGS) entry which is preliminary data.</text>
</comment>